<dbReference type="Proteomes" id="UP001163726">
    <property type="component" value="Chromosome"/>
</dbReference>
<dbReference type="InterPro" id="IPR051044">
    <property type="entry name" value="MAG_DAG_Lipase"/>
</dbReference>
<protein>
    <submittedName>
        <fullName evidence="2">Alpha/beta fold hydrolase</fullName>
    </submittedName>
</protein>
<dbReference type="RefSeq" id="WP_268074798.1">
    <property type="nucleotide sequence ID" value="NZ_CP109965.1"/>
</dbReference>
<dbReference type="EMBL" id="CP109965">
    <property type="protein sequence ID" value="WAJ70446.1"/>
    <property type="molecule type" value="Genomic_DNA"/>
</dbReference>
<dbReference type="SUPFAM" id="SSF53474">
    <property type="entry name" value="alpha/beta-Hydrolases"/>
    <property type="match status" value="1"/>
</dbReference>
<dbReference type="GO" id="GO:0016787">
    <property type="term" value="F:hydrolase activity"/>
    <property type="evidence" value="ECO:0007669"/>
    <property type="project" value="UniProtKB-KW"/>
</dbReference>
<evidence type="ECO:0000313" key="2">
    <source>
        <dbReference type="EMBL" id="WAJ70446.1"/>
    </source>
</evidence>
<feature type="domain" description="Serine aminopeptidase S33" evidence="1">
    <location>
        <begin position="52"/>
        <end position="320"/>
    </location>
</feature>
<dbReference type="PANTHER" id="PTHR11614">
    <property type="entry name" value="PHOSPHOLIPASE-RELATED"/>
    <property type="match status" value="1"/>
</dbReference>
<keyword evidence="3" id="KW-1185">Reference proteome</keyword>
<gene>
    <name evidence="2" type="ORF">OLW01_01110</name>
</gene>
<organism evidence="2 3">
    <name type="scientific">Catenovulum adriaticum</name>
    <dbReference type="NCBI Taxonomy" id="2984846"/>
    <lineage>
        <taxon>Bacteria</taxon>
        <taxon>Pseudomonadati</taxon>
        <taxon>Pseudomonadota</taxon>
        <taxon>Gammaproteobacteria</taxon>
        <taxon>Alteromonadales</taxon>
        <taxon>Alteromonadaceae</taxon>
        <taxon>Catenovulum</taxon>
    </lineage>
</organism>
<keyword evidence="2" id="KW-0378">Hydrolase</keyword>
<evidence type="ECO:0000259" key="1">
    <source>
        <dbReference type="Pfam" id="PF12146"/>
    </source>
</evidence>
<dbReference type="Gene3D" id="3.40.50.1820">
    <property type="entry name" value="alpha/beta hydrolase"/>
    <property type="match status" value="1"/>
</dbReference>
<sequence length="337" mass="38256">MTTHNALVDRDSNWDTFYEQYLQPFWQQYAQNLQYQTPDGLTLYYALIEHPQPSDLVILLPGRVETYLKYQEVIYDLYQAGFSVLTLDHRGQGMSSRMLSDPEKGYVNNFNDYAHDLQAVIEHSKVANKYKKVHCLAHSMGAAIALAWINQYTENSNFANANIPQLSSIVLSAPMLGINAGPLNQTAALWVAKISQKLSQIICKEPPFFIGQHGYFKQKFEHNVLCSSPARFKFAHTLQAQHKLGGVTTKWLEQALVIINQAKRIAPKIKCKLLLLQAQNELVVSKKSQDLWIKSALDSGVNCKKSQITLAKHEILMETDAIRTPVMREIIAFMQSQ</sequence>
<accession>A0ABY7AMS2</accession>
<dbReference type="Pfam" id="PF12146">
    <property type="entry name" value="Hydrolase_4"/>
    <property type="match status" value="1"/>
</dbReference>
<evidence type="ECO:0000313" key="3">
    <source>
        <dbReference type="Proteomes" id="UP001163726"/>
    </source>
</evidence>
<name>A0ABY7AMS2_9ALTE</name>
<dbReference type="InterPro" id="IPR022742">
    <property type="entry name" value="Hydrolase_4"/>
</dbReference>
<proteinExistence type="predicted"/>
<dbReference type="InterPro" id="IPR029058">
    <property type="entry name" value="AB_hydrolase_fold"/>
</dbReference>
<reference evidence="2" key="1">
    <citation type="submission" date="2022-10" db="EMBL/GenBank/DDBJ databases">
        <title>Catenovulum adriacola sp. nov. isolated in the Harbour of Susak.</title>
        <authorList>
            <person name="Schoch T."/>
            <person name="Reich S.J."/>
            <person name="Stoeferle S."/>
            <person name="Flaiz M."/>
            <person name="Kazda M."/>
            <person name="Riedel C.U."/>
            <person name="Duerre P."/>
        </authorList>
    </citation>
    <scope>NUCLEOTIDE SEQUENCE</scope>
    <source>
        <strain evidence="2">TS8</strain>
    </source>
</reference>